<sequence>MSNVRYADDDLPWNDPVDGTPVQDSDLERIPGDEAPLVLTKESKAFEECLTEDYVRSEEPLSTQPKLRIFRDENIASKDNAGIAIHTPPKTLHPSSMAPGLVQALSILTGETDMRSRKITFDEWKTQGGTLSMLDSDQNYQDLKEVSLSDLIETVTLSVE</sequence>
<gene>
    <name evidence="2" type="ORF">M231_05091</name>
</gene>
<evidence type="ECO:0000256" key="1">
    <source>
        <dbReference type="SAM" id="MobiDB-lite"/>
    </source>
</evidence>
<dbReference type="AlphaFoldDB" id="A0A4Q1BJ17"/>
<dbReference type="InParanoid" id="A0A4Q1BJ17"/>
<protein>
    <submittedName>
        <fullName evidence="2">Uncharacterized protein</fullName>
    </submittedName>
</protein>
<evidence type="ECO:0000313" key="3">
    <source>
        <dbReference type="Proteomes" id="UP000289152"/>
    </source>
</evidence>
<name>A0A4Q1BJ17_TREME</name>
<organism evidence="2 3">
    <name type="scientific">Tremella mesenterica</name>
    <name type="common">Jelly fungus</name>
    <dbReference type="NCBI Taxonomy" id="5217"/>
    <lineage>
        <taxon>Eukaryota</taxon>
        <taxon>Fungi</taxon>
        <taxon>Dikarya</taxon>
        <taxon>Basidiomycota</taxon>
        <taxon>Agaricomycotina</taxon>
        <taxon>Tremellomycetes</taxon>
        <taxon>Tremellales</taxon>
        <taxon>Tremellaceae</taxon>
        <taxon>Tremella</taxon>
    </lineage>
</organism>
<dbReference type="VEuPathDB" id="FungiDB:TREMEDRAFT_63732"/>
<dbReference type="Proteomes" id="UP000289152">
    <property type="component" value="Unassembled WGS sequence"/>
</dbReference>
<proteinExistence type="predicted"/>
<dbReference type="EMBL" id="SDIL01000063">
    <property type="protein sequence ID" value="RXK37679.1"/>
    <property type="molecule type" value="Genomic_DNA"/>
</dbReference>
<evidence type="ECO:0000313" key="2">
    <source>
        <dbReference type="EMBL" id="RXK37679.1"/>
    </source>
</evidence>
<accession>A0A4Q1BJ17</accession>
<feature type="region of interest" description="Disordered" evidence="1">
    <location>
        <begin position="1"/>
        <end position="31"/>
    </location>
</feature>
<keyword evidence="3" id="KW-1185">Reference proteome</keyword>
<reference evidence="2 3" key="1">
    <citation type="submission" date="2016-06" db="EMBL/GenBank/DDBJ databases">
        <title>Evolution of pathogenesis and genome organization in the Tremellales.</title>
        <authorList>
            <person name="Cuomo C."/>
            <person name="Litvintseva A."/>
            <person name="Heitman J."/>
            <person name="Chen Y."/>
            <person name="Sun S."/>
            <person name="Springer D."/>
            <person name="Dromer F."/>
            <person name="Young S."/>
            <person name="Zeng Q."/>
            <person name="Chapman S."/>
            <person name="Gujja S."/>
            <person name="Saif S."/>
            <person name="Birren B."/>
        </authorList>
    </citation>
    <scope>NUCLEOTIDE SEQUENCE [LARGE SCALE GENOMIC DNA]</scope>
    <source>
        <strain evidence="2 3">ATCC 28783</strain>
    </source>
</reference>
<comment type="caution">
    <text evidence="2">The sequence shown here is derived from an EMBL/GenBank/DDBJ whole genome shotgun (WGS) entry which is preliminary data.</text>
</comment>